<reference evidence="2 3" key="1">
    <citation type="submission" date="2024-02" db="EMBL/GenBank/DDBJ databases">
        <authorList>
            <person name="Vignale AGUSTIN F."/>
            <person name="Sosa J E."/>
            <person name="Modenutti C."/>
        </authorList>
    </citation>
    <scope>NUCLEOTIDE SEQUENCE [LARGE SCALE GENOMIC DNA]</scope>
</reference>
<evidence type="ECO:0000313" key="3">
    <source>
        <dbReference type="Proteomes" id="UP001642360"/>
    </source>
</evidence>
<feature type="region of interest" description="Disordered" evidence="1">
    <location>
        <begin position="1"/>
        <end position="26"/>
    </location>
</feature>
<name>A0ABC8QUH4_9AQUA</name>
<dbReference type="EMBL" id="CAUOFW020000744">
    <property type="protein sequence ID" value="CAK9136268.1"/>
    <property type="molecule type" value="Genomic_DNA"/>
</dbReference>
<accession>A0ABC8QUH4</accession>
<organism evidence="2 3">
    <name type="scientific">Ilex paraguariensis</name>
    <name type="common">yerba mate</name>
    <dbReference type="NCBI Taxonomy" id="185542"/>
    <lineage>
        <taxon>Eukaryota</taxon>
        <taxon>Viridiplantae</taxon>
        <taxon>Streptophyta</taxon>
        <taxon>Embryophyta</taxon>
        <taxon>Tracheophyta</taxon>
        <taxon>Spermatophyta</taxon>
        <taxon>Magnoliopsida</taxon>
        <taxon>eudicotyledons</taxon>
        <taxon>Gunneridae</taxon>
        <taxon>Pentapetalae</taxon>
        <taxon>asterids</taxon>
        <taxon>campanulids</taxon>
        <taxon>Aquifoliales</taxon>
        <taxon>Aquifoliaceae</taxon>
        <taxon>Ilex</taxon>
    </lineage>
</organism>
<dbReference type="AlphaFoldDB" id="A0ABC8QUH4"/>
<proteinExistence type="predicted"/>
<feature type="non-terminal residue" evidence="2">
    <location>
        <position position="52"/>
    </location>
</feature>
<evidence type="ECO:0000313" key="2">
    <source>
        <dbReference type="EMBL" id="CAK9136268.1"/>
    </source>
</evidence>
<keyword evidence="3" id="KW-1185">Reference proteome</keyword>
<comment type="caution">
    <text evidence="2">The sequence shown here is derived from an EMBL/GenBank/DDBJ whole genome shotgun (WGS) entry which is preliminary data.</text>
</comment>
<gene>
    <name evidence="2" type="ORF">ILEXP_LOCUS3240</name>
</gene>
<dbReference type="Proteomes" id="UP001642360">
    <property type="component" value="Unassembled WGS sequence"/>
</dbReference>
<evidence type="ECO:0000256" key="1">
    <source>
        <dbReference type="SAM" id="MobiDB-lite"/>
    </source>
</evidence>
<sequence>MGGMMGGMGDDAMGDDFDDSDEEGIPSHSAAILSPVEYAMDLWCSLLTIYGA</sequence>
<protein>
    <submittedName>
        <fullName evidence="2">Uncharacterized protein</fullName>
    </submittedName>
</protein>
<feature type="compositionally biased region" description="Acidic residues" evidence="1">
    <location>
        <begin position="12"/>
        <end position="24"/>
    </location>
</feature>